<comment type="caution">
    <text evidence="2">The sequence shown here is derived from an EMBL/GenBank/DDBJ whole genome shotgun (WGS) entry which is preliminary data.</text>
</comment>
<organism evidence="2 3">
    <name type="scientific">Winogradskya consettensis</name>
    <dbReference type="NCBI Taxonomy" id="113560"/>
    <lineage>
        <taxon>Bacteria</taxon>
        <taxon>Bacillati</taxon>
        <taxon>Actinomycetota</taxon>
        <taxon>Actinomycetes</taxon>
        <taxon>Micromonosporales</taxon>
        <taxon>Micromonosporaceae</taxon>
        <taxon>Winogradskya</taxon>
    </lineage>
</organism>
<sequence length="220" mass="24018">MTQTITAIDSFECPHGSGHMARCSTCAADAKCAGGDARKRWLNARAALSFAERFPRRYRDAHADHPTIVTWAEAYAADPVDLKSLLLVGPVGTGKTHQAYGAIRKAAACGRGITWQAVDFADFCAELRPSGKDPEGSLARYRDADLLLVDDLGAAKSSEWVEETTYRLINARYKDMRTTIFTTNLAPDRLASGLGDRIASRLVETCDLVPLLGSDRRRQA</sequence>
<reference evidence="2" key="1">
    <citation type="submission" date="2021-03" db="EMBL/GenBank/DDBJ databases">
        <title>Whole genome shotgun sequence of Actinoplanes consettensis NBRC 14913.</title>
        <authorList>
            <person name="Komaki H."/>
            <person name="Tamura T."/>
        </authorList>
    </citation>
    <scope>NUCLEOTIDE SEQUENCE</scope>
    <source>
        <strain evidence="2">NBRC 14913</strain>
    </source>
</reference>
<name>A0A919W104_9ACTN</name>
<evidence type="ECO:0000313" key="2">
    <source>
        <dbReference type="EMBL" id="GIM82646.1"/>
    </source>
</evidence>
<dbReference type="RefSeq" id="WP_213002625.1">
    <property type="nucleotide sequence ID" value="NZ_BAAATW010000006.1"/>
</dbReference>
<dbReference type="GO" id="GO:0006260">
    <property type="term" value="P:DNA replication"/>
    <property type="evidence" value="ECO:0007669"/>
    <property type="project" value="TreeGrafter"/>
</dbReference>
<dbReference type="GO" id="GO:0005524">
    <property type="term" value="F:ATP binding"/>
    <property type="evidence" value="ECO:0007669"/>
    <property type="project" value="InterPro"/>
</dbReference>
<dbReference type="PANTHER" id="PTHR30050:SF4">
    <property type="entry name" value="ATP-BINDING PROTEIN RV3427C IN INSERTION SEQUENCE-RELATED"/>
    <property type="match status" value="1"/>
</dbReference>
<protein>
    <recommendedName>
        <fullName evidence="1">AAA+ ATPase domain-containing protein</fullName>
    </recommendedName>
</protein>
<dbReference type="AlphaFoldDB" id="A0A919W104"/>
<dbReference type="SMART" id="SM00382">
    <property type="entry name" value="AAA"/>
    <property type="match status" value="1"/>
</dbReference>
<accession>A0A919W104</accession>
<evidence type="ECO:0000313" key="3">
    <source>
        <dbReference type="Proteomes" id="UP000680865"/>
    </source>
</evidence>
<dbReference type="InterPro" id="IPR027417">
    <property type="entry name" value="P-loop_NTPase"/>
</dbReference>
<evidence type="ECO:0000259" key="1">
    <source>
        <dbReference type="SMART" id="SM00382"/>
    </source>
</evidence>
<dbReference type="Gene3D" id="3.40.50.300">
    <property type="entry name" value="P-loop containing nucleotide triphosphate hydrolases"/>
    <property type="match status" value="1"/>
</dbReference>
<feature type="domain" description="AAA+ ATPase" evidence="1">
    <location>
        <begin position="81"/>
        <end position="204"/>
    </location>
</feature>
<dbReference type="InterPro" id="IPR003593">
    <property type="entry name" value="AAA+_ATPase"/>
</dbReference>
<dbReference type="EMBL" id="BOQP01000052">
    <property type="protein sequence ID" value="GIM82646.1"/>
    <property type="molecule type" value="Genomic_DNA"/>
</dbReference>
<dbReference type="InterPro" id="IPR002611">
    <property type="entry name" value="IstB_ATP-bd"/>
</dbReference>
<dbReference type="PANTHER" id="PTHR30050">
    <property type="entry name" value="CHROMOSOMAL REPLICATION INITIATOR PROTEIN DNAA"/>
    <property type="match status" value="1"/>
</dbReference>
<keyword evidence="3" id="KW-1185">Reference proteome</keyword>
<dbReference type="Proteomes" id="UP000680865">
    <property type="component" value="Unassembled WGS sequence"/>
</dbReference>
<dbReference type="Pfam" id="PF01695">
    <property type="entry name" value="IstB_IS21"/>
    <property type="match status" value="1"/>
</dbReference>
<gene>
    <name evidence="2" type="ORF">Aco04nite_82560</name>
</gene>
<dbReference type="SUPFAM" id="SSF52540">
    <property type="entry name" value="P-loop containing nucleoside triphosphate hydrolases"/>
    <property type="match status" value="1"/>
</dbReference>
<proteinExistence type="predicted"/>